<keyword evidence="1" id="KW-0812">Transmembrane</keyword>
<name>A0A1X9NDD8_9GAMM</name>
<dbReference type="Proteomes" id="UP000193450">
    <property type="component" value="Chromosome"/>
</dbReference>
<proteinExistence type="predicted"/>
<organism evidence="2 3">
    <name type="scientific">Oceanicoccus sagamiensis</name>
    <dbReference type="NCBI Taxonomy" id="716816"/>
    <lineage>
        <taxon>Bacteria</taxon>
        <taxon>Pseudomonadati</taxon>
        <taxon>Pseudomonadota</taxon>
        <taxon>Gammaproteobacteria</taxon>
        <taxon>Cellvibrionales</taxon>
        <taxon>Spongiibacteraceae</taxon>
        <taxon>Oceanicoccus</taxon>
    </lineage>
</organism>
<keyword evidence="3" id="KW-1185">Reference proteome</keyword>
<dbReference type="KEGG" id="osg:BST96_07175"/>
<dbReference type="RefSeq" id="WP_085758041.1">
    <property type="nucleotide sequence ID" value="NZ_CP019343.1"/>
</dbReference>
<feature type="transmembrane region" description="Helical" evidence="1">
    <location>
        <begin position="53"/>
        <end position="72"/>
    </location>
</feature>
<evidence type="ECO:0000256" key="1">
    <source>
        <dbReference type="SAM" id="Phobius"/>
    </source>
</evidence>
<keyword evidence="1" id="KW-1133">Transmembrane helix</keyword>
<protein>
    <submittedName>
        <fullName evidence="2">Uncharacterized protein</fullName>
    </submittedName>
</protein>
<evidence type="ECO:0000313" key="2">
    <source>
        <dbReference type="EMBL" id="ARN73915.1"/>
    </source>
</evidence>
<evidence type="ECO:0000313" key="3">
    <source>
        <dbReference type="Proteomes" id="UP000193450"/>
    </source>
</evidence>
<keyword evidence="1" id="KW-0472">Membrane</keyword>
<dbReference type="STRING" id="716816.BST96_07175"/>
<dbReference type="EMBL" id="CP019343">
    <property type="protein sequence ID" value="ARN73915.1"/>
    <property type="molecule type" value="Genomic_DNA"/>
</dbReference>
<dbReference type="AlphaFoldDB" id="A0A1X9NDD8"/>
<sequence>MNRKIFLNRRSGTDRRQLYNSAYDSRRVMDRRQIPNNDLALIIGSDGLDRFELMAIVPILALMSAVMLGAYFSSF</sequence>
<reference evidence="2 3" key="1">
    <citation type="submission" date="2016-11" db="EMBL/GenBank/DDBJ databases">
        <title>Trade-off between light-utilization and light-protection in marine flavobacteria.</title>
        <authorList>
            <person name="Kumagai Y."/>
        </authorList>
    </citation>
    <scope>NUCLEOTIDE SEQUENCE [LARGE SCALE GENOMIC DNA]</scope>
    <source>
        <strain evidence="2 3">NBRC 107125</strain>
    </source>
</reference>
<gene>
    <name evidence="2" type="ORF">BST96_07175</name>
</gene>
<accession>A0A1X9NDD8</accession>
<dbReference type="OrthoDB" id="9929684at2"/>